<evidence type="ECO:0000256" key="1">
    <source>
        <dbReference type="ARBA" id="ARBA00004123"/>
    </source>
</evidence>
<feature type="region of interest" description="Disordered" evidence="6">
    <location>
        <begin position="152"/>
        <end position="183"/>
    </location>
</feature>
<keyword evidence="3" id="KW-0804">Transcription</keyword>
<feature type="compositionally biased region" description="Basic and acidic residues" evidence="6">
    <location>
        <begin position="1000"/>
        <end position="1012"/>
    </location>
</feature>
<reference evidence="7 8" key="1">
    <citation type="journal article" date="2021" name="Cell">
        <title>Tracing the genetic footprints of vertebrate landing in non-teleost ray-finned fishes.</title>
        <authorList>
            <person name="Bi X."/>
            <person name="Wang K."/>
            <person name="Yang L."/>
            <person name="Pan H."/>
            <person name="Jiang H."/>
            <person name="Wei Q."/>
            <person name="Fang M."/>
            <person name="Yu H."/>
            <person name="Zhu C."/>
            <person name="Cai Y."/>
            <person name="He Y."/>
            <person name="Gan X."/>
            <person name="Zeng H."/>
            <person name="Yu D."/>
            <person name="Zhu Y."/>
            <person name="Jiang H."/>
            <person name="Qiu Q."/>
            <person name="Yang H."/>
            <person name="Zhang Y.E."/>
            <person name="Wang W."/>
            <person name="Zhu M."/>
            <person name="He S."/>
            <person name="Zhang G."/>
        </authorList>
    </citation>
    <scope>NUCLEOTIDE SEQUENCE [LARGE SCALE GENOMIC DNA]</scope>
    <source>
        <strain evidence="7">Bchr_013</strain>
    </source>
</reference>
<feature type="region of interest" description="Disordered" evidence="6">
    <location>
        <begin position="1079"/>
        <end position="1185"/>
    </location>
</feature>
<feature type="region of interest" description="Disordered" evidence="6">
    <location>
        <begin position="742"/>
        <end position="766"/>
    </location>
</feature>
<feature type="compositionally biased region" description="Polar residues" evidence="6">
    <location>
        <begin position="838"/>
        <end position="848"/>
    </location>
</feature>
<comment type="caution">
    <text evidence="7">The sequence shown here is derived from an EMBL/GenBank/DDBJ whole genome shotgun (WGS) entry which is preliminary data.</text>
</comment>
<feature type="region of interest" description="Disordered" evidence="6">
    <location>
        <begin position="941"/>
        <end position="1030"/>
    </location>
</feature>
<feature type="compositionally biased region" description="Low complexity" evidence="6">
    <location>
        <begin position="974"/>
        <end position="988"/>
    </location>
</feature>
<feature type="compositionally biased region" description="Acidic residues" evidence="6">
    <location>
        <begin position="152"/>
        <end position="177"/>
    </location>
</feature>
<feature type="region of interest" description="Disordered" evidence="6">
    <location>
        <begin position="817"/>
        <end position="917"/>
    </location>
</feature>
<dbReference type="InterPro" id="IPR031373">
    <property type="entry name" value="Ciart"/>
</dbReference>
<keyword evidence="4 5" id="KW-0539">Nucleus</keyword>
<dbReference type="EMBL" id="JAATIS010004040">
    <property type="protein sequence ID" value="KAG2463059.1"/>
    <property type="molecule type" value="Genomic_DNA"/>
</dbReference>
<feature type="compositionally biased region" description="Basic and acidic residues" evidence="6">
    <location>
        <begin position="1086"/>
        <end position="1102"/>
    </location>
</feature>
<feature type="region of interest" description="Disordered" evidence="6">
    <location>
        <begin position="1618"/>
        <end position="1652"/>
    </location>
</feature>
<dbReference type="GO" id="GO:0000976">
    <property type="term" value="F:transcription cis-regulatory region binding"/>
    <property type="evidence" value="ECO:0007669"/>
    <property type="project" value="InterPro"/>
</dbReference>
<dbReference type="Pfam" id="PF15673">
    <property type="entry name" value="Ciart"/>
    <property type="match status" value="1"/>
</dbReference>
<feature type="compositionally biased region" description="Polar residues" evidence="6">
    <location>
        <begin position="1110"/>
        <end position="1128"/>
    </location>
</feature>
<feature type="compositionally biased region" description="Basic and acidic residues" evidence="6">
    <location>
        <begin position="962"/>
        <end position="972"/>
    </location>
</feature>
<dbReference type="PANTHER" id="PTHR16088:SF3">
    <property type="entry name" value="GON-4-LIKE PROTEIN"/>
    <property type="match status" value="1"/>
</dbReference>
<dbReference type="GO" id="GO:0003712">
    <property type="term" value="F:transcription coregulator activity"/>
    <property type="evidence" value="ECO:0007669"/>
    <property type="project" value="TreeGrafter"/>
</dbReference>
<feature type="compositionally biased region" description="Polar residues" evidence="6">
    <location>
        <begin position="279"/>
        <end position="288"/>
    </location>
</feature>
<dbReference type="GO" id="GO:0032922">
    <property type="term" value="P:circadian regulation of gene expression"/>
    <property type="evidence" value="ECO:0007669"/>
    <property type="project" value="InterPro"/>
</dbReference>
<organism evidence="7 8">
    <name type="scientific">Polypterus senegalus</name>
    <name type="common">Senegal bichir</name>
    <dbReference type="NCBI Taxonomy" id="55291"/>
    <lineage>
        <taxon>Eukaryota</taxon>
        <taxon>Metazoa</taxon>
        <taxon>Chordata</taxon>
        <taxon>Craniata</taxon>
        <taxon>Vertebrata</taxon>
        <taxon>Euteleostomi</taxon>
        <taxon>Actinopterygii</taxon>
        <taxon>Polypteriformes</taxon>
        <taxon>Polypteridae</taxon>
        <taxon>Polypterus</taxon>
    </lineage>
</organism>
<keyword evidence="8" id="KW-1185">Reference proteome</keyword>
<dbReference type="SUPFAM" id="SSF47762">
    <property type="entry name" value="PAH2 domain"/>
    <property type="match status" value="1"/>
</dbReference>
<feature type="compositionally biased region" description="Polar residues" evidence="6">
    <location>
        <begin position="1556"/>
        <end position="1575"/>
    </location>
</feature>
<dbReference type="Proteomes" id="UP000886611">
    <property type="component" value="Unassembled WGS sequence"/>
</dbReference>
<comment type="subcellular location">
    <subcellularLocation>
        <location evidence="1 5">Nucleus</location>
    </subcellularLocation>
</comment>
<dbReference type="GO" id="GO:0006355">
    <property type="term" value="P:regulation of DNA-templated transcription"/>
    <property type="evidence" value="ECO:0007669"/>
    <property type="project" value="InterPro"/>
</dbReference>
<feature type="compositionally biased region" description="Polar residues" evidence="6">
    <location>
        <begin position="31"/>
        <end position="55"/>
    </location>
</feature>
<protein>
    <submittedName>
        <fullName evidence="7">GON4L protein</fullName>
    </submittedName>
</protein>
<feature type="compositionally biased region" description="Acidic residues" evidence="6">
    <location>
        <begin position="1150"/>
        <end position="1170"/>
    </location>
</feature>
<feature type="compositionally biased region" description="Polar residues" evidence="6">
    <location>
        <begin position="872"/>
        <end position="894"/>
    </location>
</feature>
<feature type="compositionally biased region" description="Basic and acidic residues" evidence="6">
    <location>
        <begin position="895"/>
        <end position="912"/>
    </location>
</feature>
<evidence type="ECO:0000256" key="4">
    <source>
        <dbReference type="ARBA" id="ARBA00023242"/>
    </source>
</evidence>
<name>A0A8X7X8T4_POLSE</name>
<keyword evidence="2" id="KW-0805">Transcription regulation</keyword>
<feature type="region of interest" description="Disordered" evidence="6">
    <location>
        <begin position="1556"/>
        <end position="1578"/>
    </location>
</feature>
<evidence type="ECO:0000256" key="5">
    <source>
        <dbReference type="PROSITE-ProRule" id="PRU00810"/>
    </source>
</evidence>
<sequence length="2121" mass="233806">MSPAKKRKTASPELIQPKVSRKDDSFVTHHSPVTTDVKASSPQQSASTLMQTGQMDSAEGPTSYEREETPDIQTGTTLVGESSEVVQYLQQPLDESLIAFRTRSKRPLKDVPLGLLEAELQAPDITPDMYDTGTNEDKEWQCWLAGLMTTEVENEEEGDDDDDPEYNFLEDLDEPDQEDFRNDRAVRITKKEVSELMEELFETFQDEMRVPEHEDEGPEEDEEKEKPIITTKFYVPQAMKFEEPLANMLIERRRTVKEQLEAWRQRRAMASARGDSPDAPSQSTVLSPSQCPAPLFLNEQQKLQLQQQMQQNELLSFAESKEMANRLLDQNFCSAFRPCNLQGSLSLLEEFDRSVQDGQFYQMFKAVRPLPKPCLIVFPWQAKPPVEREESILPFWLRRSLPYIYEAVMDYTQVQLEAQGLPGLVDIPPPPPIIFPSGVLYPPELPEDVTLILKSVVLKPFRFRWRSFAKKPVASVPMNISLQTPTFIHLAPSCTSEKIPALAQTLNFTLVTDIAPKQANSVIKAEMDSREPSKCLLPALPVSNNLFSVAWPTEEGQLKSVTSLPKSKEVSASLTSSGTLHVQQSNTIGLSSSHTLSSSKIAISRPVFNQNTSSKGRKNAQVTDTPMILTQKVLPLQPAPLPQPAATGHQLLLAIPTGGQLAIPPVGQVKLLSLGNASGSGVNGSNPNGQTGGICSIIQPAVFLNNAHFPVMTTSLATPVTASLMSTIGCPASPLEIKPLNPTSETKNAENLVDPATDPSGPLTQLRQLVSHDPPAEKSTDKPPLICSSANNVIYSGAGFDEFEQFSVNSENGFQKSNSKIIAGSPIHSSSMKDNRTSMDTNESSSLSKEIKVKAPSPGNKGDILSDVGRGTTCQFDGSVNKSKASQDMSFQTQETHKDHELRNISSHKPDVITKSNSLTSKSPLQVISVTCNHSVAFSGNDVIEEEKKQEEEAGGEEPDGKEEGWSIRSNHEPSMLTLSESSNSPSSIVEGQANAVEQLMDKRSTQKKTEENNILEDDNIESGTQLESTYRTEFKISSKKSQCKLGEVAILEPGKAMHQAGKGIKVEGKKDIFAMSDRNCVENSSKNDHVEGNKKTGKEEGELGTSSKNSPGNSKKTEGQEASQKNEMGNDAQLETERKERQHNSAGPMEEEEEEDFDDFTQDEDEEEVLSTASEESVLSVPELQETMEKLTWLASERRLSREVDSEEENSQNSQEENSEEEEEGGQKGEEESGEGGAVEGPNGEIPRGVGPPESSAKGAGRGRGESGRCAGRGRAPSNSRRRRRRVRASKDASKLLLLYDEDILEKDPLRDHKDLAFAQTYLNRVRDSLRNIPGKMEEFLQVLYEFETSKEPHTAVDLYGQLGEVLQDFPELLRDFAAFLLPEQALECGLFAEQQAFERSRKFLRQLEICFGENPSHYQKIVRVLQSGPDLGAADIEEGLRNKELAEVSTDSPSGPLSPRLEAKICDKQMDLTDGGRLATYLCWAGNTHYFVLVFIVHFTLLSITQLNFLDICTQEAEQQTHENPLGVSEKEVNEEEKLDNLSLIPQPFATQTDAEAQATNTMNSEDFSVEQTLSKRTDCEERLPSDLCSNSEPVQSLGPASDACKDPAFHGGHLDLCNSSLQNQGTSGDPEVEKNPSQSQSPSAYSRTSVDTTVCAKNITVSATGEKVILWTRVVAMESSRSTSSLGSRDSLGSLDSFLYSDGDSAEEDVDVFLPSNKEVSPKEDSLTAAPIQGEARTVRPRLTDGAKPQASPLRLSYLWRQREDKLTEMGCREKGKDKIYSSTSHVSSSGCGLKRPWKLEEKHMHSAGAKHCCTEGDLLFTQKCKELQGFIRPLLELLNGIKTGRYDKGLSSFQQSVAMDRIQRIVGVLQKPAMGERYLGILLQVEMMLKLWFPHISTIPTSKTEEGQQCTPSKQPRIISSKFKSTEVTSSIQTPSYQHGSMIRTRERNRTANAMERHYLPHHTCQWSALSLTWVHVRPICTPPQLQSALGHSGGTPRTPHALNQGASINTSSLEATQDSSVSSTTPFHDPAYLVKETTLPATIINGSGPARCQSVPLVVEAVGTSKRTLAECQNLSVSLPMLLPPSSILGSNLLHCHKRDLTVHPVLQTQHRTDES</sequence>
<dbReference type="PANTHER" id="PTHR16088">
    <property type="entry name" value="YY1 ASSOCIATED PROTEIN-RELATED"/>
    <property type="match status" value="1"/>
</dbReference>
<feature type="region of interest" description="Disordered" evidence="6">
    <location>
        <begin position="1"/>
        <end position="78"/>
    </location>
</feature>
<feature type="compositionally biased region" description="Polar residues" evidence="6">
    <location>
        <begin position="1638"/>
        <end position="1652"/>
    </location>
</feature>
<dbReference type="InterPro" id="IPR052435">
    <property type="entry name" value="YY1-Transcr_Regul"/>
</dbReference>
<feature type="compositionally biased region" description="Polar residues" evidence="6">
    <location>
        <begin position="1620"/>
        <end position="1630"/>
    </location>
</feature>
<evidence type="ECO:0000313" key="8">
    <source>
        <dbReference type="Proteomes" id="UP000886611"/>
    </source>
</evidence>
<evidence type="ECO:0000313" key="7">
    <source>
        <dbReference type="EMBL" id="KAG2463059.1"/>
    </source>
</evidence>
<dbReference type="FunFam" id="1.20.1160.11:FF:000006">
    <property type="entry name" value="GON-4-like protein isoform X1"/>
    <property type="match status" value="1"/>
</dbReference>
<dbReference type="InterPro" id="IPR036600">
    <property type="entry name" value="PAH_sf"/>
</dbReference>
<dbReference type="Pfam" id="PF02671">
    <property type="entry name" value="PAH"/>
    <property type="match status" value="1"/>
</dbReference>
<feature type="region of interest" description="Disordered" evidence="6">
    <location>
        <begin position="1199"/>
        <end position="1289"/>
    </location>
</feature>
<feature type="non-terminal residue" evidence="7">
    <location>
        <position position="1"/>
    </location>
</feature>
<accession>A0A8X7X8T4</accession>
<feature type="non-terminal residue" evidence="7">
    <location>
        <position position="2121"/>
    </location>
</feature>
<feature type="region of interest" description="Disordered" evidence="6">
    <location>
        <begin position="267"/>
        <end position="288"/>
    </location>
</feature>
<dbReference type="GO" id="GO:0005634">
    <property type="term" value="C:nucleus"/>
    <property type="evidence" value="ECO:0007669"/>
    <property type="project" value="UniProtKB-SubCell"/>
</dbReference>
<evidence type="ECO:0000256" key="3">
    <source>
        <dbReference type="ARBA" id="ARBA00023163"/>
    </source>
</evidence>
<evidence type="ECO:0000256" key="6">
    <source>
        <dbReference type="SAM" id="MobiDB-lite"/>
    </source>
</evidence>
<gene>
    <name evidence="7" type="primary">Gon4l</name>
    <name evidence="7" type="ORF">GTO96_0001278</name>
</gene>
<dbReference type="PROSITE" id="PS51477">
    <property type="entry name" value="PAH"/>
    <property type="match status" value="1"/>
</dbReference>
<proteinExistence type="predicted"/>
<evidence type="ECO:0000256" key="2">
    <source>
        <dbReference type="ARBA" id="ARBA00023015"/>
    </source>
</evidence>
<dbReference type="InterPro" id="IPR003822">
    <property type="entry name" value="PAH"/>
</dbReference>
<dbReference type="Gene3D" id="1.20.1160.11">
    <property type="entry name" value="Paired amphipathic helix"/>
    <property type="match status" value="1"/>
</dbReference>